<evidence type="ECO:0000313" key="2">
    <source>
        <dbReference type="Proteomes" id="UP000029055"/>
    </source>
</evidence>
<proteinExistence type="predicted"/>
<dbReference type="STRING" id="77635.BISU_0292"/>
<evidence type="ECO:0000313" key="1">
    <source>
        <dbReference type="EMBL" id="KFJ03816.1"/>
    </source>
</evidence>
<organism evidence="1 2">
    <name type="scientific">Bifidobacterium subtile</name>
    <dbReference type="NCBI Taxonomy" id="77635"/>
    <lineage>
        <taxon>Bacteria</taxon>
        <taxon>Bacillati</taxon>
        <taxon>Actinomycetota</taxon>
        <taxon>Actinomycetes</taxon>
        <taxon>Bifidobacteriales</taxon>
        <taxon>Bifidobacteriaceae</taxon>
        <taxon>Bifidobacterium</taxon>
    </lineage>
</organism>
<protein>
    <submittedName>
        <fullName evidence="1">Uncharacterized protein</fullName>
    </submittedName>
</protein>
<dbReference type="Proteomes" id="UP000029055">
    <property type="component" value="Unassembled WGS sequence"/>
</dbReference>
<dbReference type="EMBL" id="JGZR01000006">
    <property type="protein sequence ID" value="KFJ03816.1"/>
    <property type="molecule type" value="Genomic_DNA"/>
</dbReference>
<keyword evidence="2" id="KW-1185">Reference proteome</keyword>
<gene>
    <name evidence="1" type="ORF">BISU_0292</name>
</gene>
<comment type="caution">
    <text evidence="1">The sequence shown here is derived from an EMBL/GenBank/DDBJ whole genome shotgun (WGS) entry which is preliminary data.</text>
</comment>
<name>A0A087E7R5_9BIFI</name>
<accession>A0A087E7R5</accession>
<sequence>MWCCCLHDVVWRHERYPLDHGCAYALRIAGNIRQQMMRYGAVVVMQGRDSVCTGLGEIMTARRVTLDV</sequence>
<dbReference type="AlphaFoldDB" id="A0A087E7R5"/>
<reference evidence="1 2" key="1">
    <citation type="submission" date="2014-03" db="EMBL/GenBank/DDBJ databases">
        <title>Genomics of Bifidobacteria.</title>
        <authorList>
            <person name="Ventura M."/>
            <person name="Milani C."/>
            <person name="Lugli G.A."/>
        </authorList>
    </citation>
    <scope>NUCLEOTIDE SEQUENCE [LARGE SCALE GENOMIC DNA]</scope>
    <source>
        <strain evidence="1 2">LMG 11597</strain>
    </source>
</reference>